<dbReference type="PANTHER" id="PTHR22550:SF5">
    <property type="entry name" value="LEUCINE ZIPPER PROTEIN 4"/>
    <property type="match status" value="1"/>
</dbReference>
<dbReference type="InterPro" id="IPR036465">
    <property type="entry name" value="vWFA_dom_sf"/>
</dbReference>
<feature type="transmembrane region" description="Helical" evidence="5">
    <location>
        <begin position="44"/>
        <end position="64"/>
    </location>
</feature>
<dbReference type="Pfam" id="PF13519">
    <property type="entry name" value="VWA_2"/>
    <property type="match status" value="1"/>
</dbReference>
<evidence type="ECO:0000256" key="5">
    <source>
        <dbReference type="SAM" id="Phobius"/>
    </source>
</evidence>
<name>A0P745_9PROT</name>
<dbReference type="PROSITE" id="PS50234">
    <property type="entry name" value="VWFA"/>
    <property type="match status" value="1"/>
</dbReference>
<sequence length="318" mass="35203">MDFIHPLWLLLLPLSVLPFMVSISDNTAISSIKIFEQDGISKKITMLCRSLMSLIIFLLVVILANPWSKSTSITEIGKGAQLVFLIDRSVSMAKPFIGDDDNKSEIKSLAARRILKDFIDQRPSDMIGIVGFSNSALYASKITKNRSYTYAAIDAATGSSINQTNIGSGITSGLFMFSEIETTGSQALVLLSDGAGKISKRVKERIAEMLNEKKINLYWIIIKEPNDVSLFSGNTYLEGREPTVIKLDNFFKSLKTEYKAYEAENPDALSSAIADIDQKEKKPIKIERDIPGKNYNPSILKLLLALIVSLIAIKNIKV</sequence>
<evidence type="ECO:0000313" key="8">
    <source>
        <dbReference type="Proteomes" id="UP000054262"/>
    </source>
</evidence>
<dbReference type="InterPro" id="IPR050768">
    <property type="entry name" value="UPF0353/GerABKA_families"/>
</dbReference>
<keyword evidence="2 5" id="KW-0812">Transmembrane</keyword>
<dbReference type="PANTHER" id="PTHR22550">
    <property type="entry name" value="SPORE GERMINATION PROTEIN"/>
    <property type="match status" value="1"/>
</dbReference>
<evidence type="ECO:0000256" key="2">
    <source>
        <dbReference type="ARBA" id="ARBA00022692"/>
    </source>
</evidence>
<dbReference type="AlphaFoldDB" id="A0P745"/>
<reference evidence="7 8" key="1">
    <citation type="submission" date="2006-11" db="EMBL/GenBank/DDBJ databases">
        <authorList>
            <person name="Giovannoni S."/>
            <person name="Vergin K."/>
            <person name="Ferriera S."/>
            <person name="Johnson J."/>
            <person name="Kravitz S."/>
            <person name="Beeson K."/>
            <person name="Sutton G."/>
            <person name="Rogers Y.-H."/>
            <person name="Friedman R."/>
            <person name="Frazier M."/>
            <person name="Venter J.C."/>
        </authorList>
    </citation>
    <scope>NUCLEOTIDE SEQUENCE [LARGE SCALE GENOMIC DNA]</scope>
    <source>
        <strain evidence="7 8">HTCC2181</strain>
    </source>
</reference>
<dbReference type="CDD" id="cd00198">
    <property type="entry name" value="vWFA"/>
    <property type="match status" value="1"/>
</dbReference>
<comment type="caution">
    <text evidence="7">The sequence shown here is derived from an EMBL/GenBank/DDBJ whole genome shotgun (WGS) entry which is preliminary data.</text>
</comment>
<dbReference type="SUPFAM" id="SSF53300">
    <property type="entry name" value="vWA-like"/>
    <property type="match status" value="1"/>
</dbReference>
<gene>
    <name evidence="7" type="ORF">MB2181_04740</name>
</gene>
<evidence type="ECO:0000256" key="1">
    <source>
        <dbReference type="ARBA" id="ARBA00022475"/>
    </source>
</evidence>
<dbReference type="Gene3D" id="3.40.50.410">
    <property type="entry name" value="von Willebrand factor, type A domain"/>
    <property type="match status" value="1"/>
</dbReference>
<keyword evidence="1" id="KW-1003">Cell membrane</keyword>
<keyword evidence="8" id="KW-1185">Reference proteome</keyword>
<evidence type="ECO:0000256" key="3">
    <source>
        <dbReference type="ARBA" id="ARBA00022989"/>
    </source>
</evidence>
<keyword evidence="4 5" id="KW-0472">Membrane</keyword>
<evidence type="ECO:0000259" key="6">
    <source>
        <dbReference type="PROSITE" id="PS50234"/>
    </source>
</evidence>
<keyword evidence="3 5" id="KW-1133">Transmembrane helix</keyword>
<evidence type="ECO:0000313" key="7">
    <source>
        <dbReference type="EMBL" id="EAV47355.1"/>
    </source>
</evidence>
<feature type="domain" description="VWFA" evidence="6">
    <location>
        <begin position="81"/>
        <end position="276"/>
    </location>
</feature>
<evidence type="ECO:0000256" key="4">
    <source>
        <dbReference type="ARBA" id="ARBA00023136"/>
    </source>
</evidence>
<organism evidence="7 8">
    <name type="scientific">Methylophilales bacterium HTCC2181</name>
    <dbReference type="NCBI Taxonomy" id="383631"/>
    <lineage>
        <taxon>Bacteria</taxon>
        <taxon>Pseudomonadati</taxon>
        <taxon>Pseudomonadota</taxon>
        <taxon>Betaproteobacteria</taxon>
        <taxon>Nitrosomonadales</taxon>
        <taxon>OM43 clade</taxon>
    </lineage>
</organism>
<accession>A0P745</accession>
<dbReference type="EMBL" id="AAUX01000001">
    <property type="protein sequence ID" value="EAV47355.1"/>
    <property type="molecule type" value="Genomic_DNA"/>
</dbReference>
<dbReference type="SMART" id="SM00327">
    <property type="entry name" value="VWA"/>
    <property type="match status" value="1"/>
</dbReference>
<dbReference type="InterPro" id="IPR002035">
    <property type="entry name" value="VWF_A"/>
</dbReference>
<protein>
    <submittedName>
        <fullName evidence="7">von Willebrand factor, type A</fullName>
    </submittedName>
</protein>
<proteinExistence type="predicted"/>
<feature type="transmembrane region" description="Helical" evidence="5">
    <location>
        <begin position="6"/>
        <end position="23"/>
    </location>
</feature>
<dbReference type="Proteomes" id="UP000054262">
    <property type="component" value="Unassembled WGS sequence"/>
</dbReference>